<feature type="compositionally biased region" description="Basic and acidic residues" evidence="1">
    <location>
        <begin position="59"/>
        <end position="70"/>
    </location>
</feature>
<feature type="compositionally biased region" description="Basic and acidic residues" evidence="1">
    <location>
        <begin position="138"/>
        <end position="159"/>
    </location>
</feature>
<proteinExistence type="predicted"/>
<dbReference type="EMBL" id="JAGRRH010000013">
    <property type="protein sequence ID" value="KAG7361463.1"/>
    <property type="molecule type" value="Genomic_DNA"/>
</dbReference>
<feature type="compositionally biased region" description="Basic and acidic residues" evidence="1">
    <location>
        <begin position="105"/>
        <end position="130"/>
    </location>
</feature>
<keyword evidence="3" id="KW-0418">Kinase</keyword>
<accession>A0A9K3LG83</accession>
<evidence type="ECO:0000259" key="2">
    <source>
        <dbReference type="PROSITE" id="PS50006"/>
    </source>
</evidence>
<reference evidence="3" key="2">
    <citation type="submission" date="2021-04" db="EMBL/GenBank/DDBJ databases">
        <authorList>
            <person name="Podell S."/>
        </authorList>
    </citation>
    <scope>NUCLEOTIDE SEQUENCE</scope>
    <source>
        <strain evidence="3">Hildebrandi</strain>
    </source>
</reference>
<evidence type="ECO:0000313" key="3">
    <source>
        <dbReference type="EMBL" id="KAG7361463.1"/>
    </source>
</evidence>
<dbReference type="InterPro" id="IPR050923">
    <property type="entry name" value="Cell_Proc_Reg/RNA_Proc"/>
</dbReference>
<dbReference type="OrthoDB" id="444265at2759"/>
<dbReference type="AlphaFoldDB" id="A0A9K3LG83"/>
<dbReference type="GO" id="GO:0016301">
    <property type="term" value="F:kinase activity"/>
    <property type="evidence" value="ECO:0007669"/>
    <property type="project" value="UniProtKB-KW"/>
</dbReference>
<organism evidence="3 4">
    <name type="scientific">Nitzschia inconspicua</name>
    <dbReference type="NCBI Taxonomy" id="303405"/>
    <lineage>
        <taxon>Eukaryota</taxon>
        <taxon>Sar</taxon>
        <taxon>Stramenopiles</taxon>
        <taxon>Ochrophyta</taxon>
        <taxon>Bacillariophyta</taxon>
        <taxon>Bacillariophyceae</taxon>
        <taxon>Bacillariophycidae</taxon>
        <taxon>Bacillariales</taxon>
        <taxon>Bacillariaceae</taxon>
        <taxon>Nitzschia</taxon>
    </lineage>
</organism>
<evidence type="ECO:0000313" key="4">
    <source>
        <dbReference type="Proteomes" id="UP000693970"/>
    </source>
</evidence>
<name>A0A9K3LG83_9STRA</name>
<comment type="caution">
    <text evidence="3">The sequence shown here is derived from an EMBL/GenBank/DDBJ whole genome shotgun (WGS) entry which is preliminary data.</text>
</comment>
<dbReference type="SMART" id="SM00240">
    <property type="entry name" value="FHA"/>
    <property type="match status" value="1"/>
</dbReference>
<protein>
    <submittedName>
        <fullName evidence="3">Sensor histidine kinase</fullName>
    </submittedName>
</protein>
<feature type="compositionally biased region" description="Low complexity" evidence="1">
    <location>
        <begin position="76"/>
        <end position="90"/>
    </location>
</feature>
<keyword evidence="4" id="KW-1185">Reference proteome</keyword>
<dbReference type="PANTHER" id="PTHR23308">
    <property type="entry name" value="NUCLEAR INHIBITOR OF PROTEIN PHOSPHATASE-1"/>
    <property type="match status" value="1"/>
</dbReference>
<reference evidence="3" key="1">
    <citation type="journal article" date="2021" name="Sci. Rep.">
        <title>Diploid genomic architecture of Nitzschia inconspicua, an elite biomass production diatom.</title>
        <authorList>
            <person name="Oliver A."/>
            <person name="Podell S."/>
            <person name="Pinowska A."/>
            <person name="Traller J.C."/>
            <person name="Smith S.R."/>
            <person name="McClure R."/>
            <person name="Beliaev A."/>
            <person name="Bohutskyi P."/>
            <person name="Hill E.A."/>
            <person name="Rabines A."/>
            <person name="Zheng H."/>
            <person name="Allen L.Z."/>
            <person name="Kuo A."/>
            <person name="Grigoriev I.V."/>
            <person name="Allen A.E."/>
            <person name="Hazlebeck D."/>
            <person name="Allen E.E."/>
        </authorList>
    </citation>
    <scope>NUCLEOTIDE SEQUENCE</scope>
    <source>
        <strain evidence="3">Hildebrandi</strain>
    </source>
</reference>
<feature type="domain" description="FHA" evidence="2">
    <location>
        <begin position="226"/>
        <end position="285"/>
    </location>
</feature>
<feature type="region of interest" description="Disordered" evidence="1">
    <location>
        <begin position="1"/>
        <end position="171"/>
    </location>
</feature>
<gene>
    <name evidence="3" type="ORF">IV203_036564</name>
</gene>
<sequence>MSGKGVSDEEATRALLSSAEARLQEREGTTSNRDRSTKSGGGGPGNGNRGGQQWGNHNHNHDRGRRDIGSKRSRFNDGNGSSSSNHSNDNQRSYYGPSGDNDNDDKDRKRMRTGHDRRPRDTERRSRVVESEADDDDNNNHRTREKGEHHDEAEEEKPKPQYKPNFGLSGALAKDAQSGNVYKGVVLKFKEPPEARAPNTQWRFYVFKKGQKDVLETLHISKQSAYLMGRNTDIADIPMHHPSLSSQHAVLQYRALPNKEGRLSCQPYIMDLESTNGTFLNGVQIDAARYYQLKKGDVLTFGASTREYVLLTENTTSSSYK</sequence>
<dbReference type="InterPro" id="IPR000253">
    <property type="entry name" value="FHA_dom"/>
</dbReference>
<evidence type="ECO:0000256" key="1">
    <source>
        <dbReference type="SAM" id="MobiDB-lite"/>
    </source>
</evidence>
<dbReference type="PROSITE" id="PS50006">
    <property type="entry name" value="FHA_DOMAIN"/>
    <property type="match status" value="1"/>
</dbReference>
<keyword evidence="3" id="KW-0808">Transferase</keyword>
<dbReference type="Proteomes" id="UP000693970">
    <property type="component" value="Unassembled WGS sequence"/>
</dbReference>
<dbReference type="Pfam" id="PF00498">
    <property type="entry name" value="FHA"/>
    <property type="match status" value="1"/>
</dbReference>
<feature type="compositionally biased region" description="Basic and acidic residues" evidence="1">
    <location>
        <begin position="1"/>
        <end position="12"/>
    </location>
</feature>
<feature type="compositionally biased region" description="Gly residues" evidence="1">
    <location>
        <begin position="39"/>
        <end position="53"/>
    </location>
</feature>
<feature type="compositionally biased region" description="Basic and acidic residues" evidence="1">
    <location>
        <begin position="22"/>
        <end position="37"/>
    </location>
</feature>